<feature type="region of interest" description="Disordered" evidence="5">
    <location>
        <begin position="403"/>
        <end position="438"/>
    </location>
</feature>
<dbReference type="PANTHER" id="PTHR24179">
    <property type="entry name" value="PROTEIN PHOSPHATASE 1 REGULATORY SUBUNIT 12"/>
    <property type="match status" value="1"/>
</dbReference>
<keyword evidence="2" id="KW-0677">Repeat</keyword>
<dbReference type="PANTHER" id="PTHR24179:SF21">
    <property type="entry name" value="MYOSIN BINDING SUBUNIT, ISOFORM O"/>
    <property type="match status" value="1"/>
</dbReference>
<feature type="compositionally biased region" description="Pro residues" evidence="5">
    <location>
        <begin position="346"/>
        <end position="357"/>
    </location>
</feature>
<dbReference type="SMART" id="SM00248">
    <property type="entry name" value="ANK"/>
    <property type="match status" value="2"/>
</dbReference>
<dbReference type="PROSITE" id="PS50297">
    <property type="entry name" value="ANK_REP_REGION"/>
    <property type="match status" value="2"/>
</dbReference>
<feature type="region of interest" description="Disordered" evidence="5">
    <location>
        <begin position="294"/>
        <end position="380"/>
    </location>
</feature>
<evidence type="ECO:0000256" key="2">
    <source>
        <dbReference type="ARBA" id="ARBA00022737"/>
    </source>
</evidence>
<evidence type="ECO:0000256" key="3">
    <source>
        <dbReference type="ARBA" id="ARBA00038386"/>
    </source>
</evidence>
<evidence type="ECO:0000313" key="7">
    <source>
        <dbReference type="Proteomes" id="UP001307889"/>
    </source>
</evidence>
<feature type="region of interest" description="Disordered" evidence="5">
    <location>
        <begin position="635"/>
        <end position="673"/>
    </location>
</feature>
<dbReference type="CDD" id="cd21930">
    <property type="entry name" value="IPD_PPP1R12"/>
    <property type="match status" value="1"/>
</dbReference>
<dbReference type="Pfam" id="PF12796">
    <property type="entry name" value="Ank_2"/>
    <property type="match status" value="1"/>
</dbReference>
<feature type="repeat" description="ANK" evidence="4">
    <location>
        <begin position="112"/>
        <end position="144"/>
    </location>
</feature>
<gene>
    <name evidence="6" type="ORF">NTJ_15025</name>
</gene>
<proteinExistence type="inferred from homology"/>
<evidence type="ECO:0000256" key="4">
    <source>
        <dbReference type="PROSITE-ProRule" id="PRU00023"/>
    </source>
</evidence>
<feature type="compositionally biased region" description="Basic and acidic residues" evidence="5">
    <location>
        <begin position="199"/>
        <end position="209"/>
    </location>
</feature>
<feature type="compositionally biased region" description="Pro residues" evidence="5">
    <location>
        <begin position="297"/>
        <end position="306"/>
    </location>
</feature>
<evidence type="ECO:0000313" key="6">
    <source>
        <dbReference type="EMBL" id="BET02206.1"/>
    </source>
</evidence>
<dbReference type="EMBL" id="AP028922">
    <property type="protein sequence ID" value="BET02206.1"/>
    <property type="molecule type" value="Genomic_DNA"/>
</dbReference>
<dbReference type="Gene3D" id="6.10.140.390">
    <property type="match status" value="1"/>
</dbReference>
<feature type="compositionally biased region" description="Low complexity" evidence="5">
    <location>
        <begin position="250"/>
        <end position="267"/>
    </location>
</feature>
<dbReference type="InterPro" id="IPR051226">
    <property type="entry name" value="PP1_Regulatory_Subunit"/>
</dbReference>
<keyword evidence="7" id="KW-1185">Reference proteome</keyword>
<name>A0ABN7BCV4_9HEMI</name>
<dbReference type="SUPFAM" id="SSF48403">
    <property type="entry name" value="Ankyrin repeat"/>
    <property type="match status" value="1"/>
</dbReference>
<dbReference type="Proteomes" id="UP001307889">
    <property type="component" value="Chromosome 14"/>
</dbReference>
<feature type="compositionally biased region" description="Basic and acidic residues" evidence="5">
    <location>
        <begin position="641"/>
        <end position="652"/>
    </location>
</feature>
<keyword evidence="1" id="KW-0217">Developmental protein</keyword>
<evidence type="ECO:0000256" key="1">
    <source>
        <dbReference type="ARBA" id="ARBA00022473"/>
    </source>
</evidence>
<feature type="region of interest" description="Disordered" evidence="5">
    <location>
        <begin position="172"/>
        <end position="267"/>
    </location>
</feature>
<accession>A0ABN7BCV4</accession>
<feature type="region of interest" description="Disordered" evidence="5">
    <location>
        <begin position="466"/>
        <end position="496"/>
    </location>
</feature>
<reference evidence="6 7" key="1">
    <citation type="submission" date="2023-09" db="EMBL/GenBank/DDBJ databases">
        <title>Nesidiocoris tenuis whole genome shotgun sequence.</title>
        <authorList>
            <person name="Shibata T."/>
            <person name="Shimoda M."/>
            <person name="Kobayashi T."/>
            <person name="Uehara T."/>
        </authorList>
    </citation>
    <scope>NUCLEOTIDE SEQUENCE [LARGE SCALE GENOMIC DNA]</scope>
    <source>
        <strain evidence="6 7">Japan</strain>
    </source>
</reference>
<feature type="repeat" description="ANK" evidence="4">
    <location>
        <begin position="79"/>
        <end position="111"/>
    </location>
</feature>
<feature type="compositionally biased region" description="Basic and acidic residues" evidence="5">
    <location>
        <begin position="364"/>
        <end position="375"/>
    </location>
</feature>
<organism evidence="6 7">
    <name type="scientific">Nesidiocoris tenuis</name>
    <dbReference type="NCBI Taxonomy" id="355587"/>
    <lineage>
        <taxon>Eukaryota</taxon>
        <taxon>Metazoa</taxon>
        <taxon>Ecdysozoa</taxon>
        <taxon>Arthropoda</taxon>
        <taxon>Hexapoda</taxon>
        <taxon>Insecta</taxon>
        <taxon>Pterygota</taxon>
        <taxon>Neoptera</taxon>
        <taxon>Paraneoptera</taxon>
        <taxon>Hemiptera</taxon>
        <taxon>Heteroptera</taxon>
        <taxon>Panheteroptera</taxon>
        <taxon>Cimicomorpha</taxon>
        <taxon>Miridae</taxon>
        <taxon>Dicyphina</taxon>
        <taxon>Nesidiocoris</taxon>
    </lineage>
</organism>
<dbReference type="Gene3D" id="1.25.40.20">
    <property type="entry name" value="Ankyrin repeat-containing domain"/>
    <property type="match status" value="2"/>
</dbReference>
<feature type="compositionally biased region" description="Low complexity" evidence="5">
    <location>
        <begin position="552"/>
        <end position="564"/>
    </location>
</feature>
<dbReference type="PROSITE" id="PS50088">
    <property type="entry name" value="ANK_REPEAT"/>
    <property type="match status" value="2"/>
</dbReference>
<sequence>MCRYLIENGANVAAVNNDGELPVDVAESDEMEDMLQQQIDDRGIDAEKARTEEERMMMNDAKSWLAIGYIHPDKTHPKTGATPLHVAAAKGYLKVMDLLLKAGADPDAKDLDGWTALHAASHWGQKEACEVLVENLCDMDIRNCVGQTAVDVADNEIVRTLEDLRKKQAAIPNKDNIINRRKNNQKKPPPQTQEIISDDSDKIKKELKTEQPNARPKVPEVPQVELEIQPEPAQNQSTVDTDEEIDSLNSETSDTDTGSSDVSDVEASVEGILDKKNRVNENRLPIAAEINKTVPITPAPSVPPKAVPEDDDVLPSWRRPGSFRSRIAETPAKTNLSLKLNEKDSPPSPRSVHPPPSAAAAPEKSVRESPQEVRLRRTQSFEADEKFYQRYLELRAKIAGNSLSSLPATPMRSASLKEKHFARRTQGRDDSRFSGQTASTNCLVTNSGPAQASPQQANPVRRSFVPPVRDEESETQRKAHAKRVRETRRSTQGVTLEEIKSAEQLVKKKQQQQLQQATQQLSNSEPSDEVVVNVRTAVSSPSPLTLPPPVTPITTTATATLTPTKDSRDFKDKDDTNGNGYLGERRPSWRLKVDNANKFMLEDARKNADGVSSAETVVRKTAYATPVTETGDTTITLPLRKKTDEKESDNDNRTAQATQAAIQRRRRPKRRSTGVVHLDMDVSFWFP</sequence>
<dbReference type="InterPro" id="IPR002110">
    <property type="entry name" value="Ankyrin_rpt"/>
</dbReference>
<dbReference type="InterPro" id="IPR036770">
    <property type="entry name" value="Ankyrin_rpt-contain_sf"/>
</dbReference>
<keyword evidence="4" id="KW-0040">ANK repeat</keyword>
<evidence type="ECO:0000256" key="5">
    <source>
        <dbReference type="SAM" id="MobiDB-lite"/>
    </source>
</evidence>
<protein>
    <submittedName>
        <fullName evidence="6">Ankyrin repeat</fullName>
    </submittedName>
</protein>
<feature type="compositionally biased region" description="Basic and acidic residues" evidence="5">
    <location>
        <begin position="468"/>
        <end position="477"/>
    </location>
</feature>
<feature type="compositionally biased region" description="Basic residues" evidence="5">
    <location>
        <begin position="663"/>
        <end position="672"/>
    </location>
</feature>
<comment type="similarity">
    <text evidence="3">Belongs to the NRARP family.</text>
</comment>
<feature type="compositionally biased region" description="Low complexity" evidence="5">
    <location>
        <begin position="653"/>
        <end position="662"/>
    </location>
</feature>
<feature type="compositionally biased region" description="Basic and acidic residues" evidence="5">
    <location>
        <begin position="565"/>
        <end position="576"/>
    </location>
</feature>
<feature type="region of interest" description="Disordered" evidence="5">
    <location>
        <begin position="539"/>
        <end position="583"/>
    </location>
</feature>